<accession>A0A329CRM0</accession>
<dbReference type="InterPro" id="IPR036291">
    <property type="entry name" value="NAD(P)-bd_dom_sf"/>
</dbReference>
<dbReference type="SUPFAM" id="SSF51735">
    <property type="entry name" value="NAD(P)-binding Rossmann-fold domains"/>
    <property type="match status" value="1"/>
</dbReference>
<name>A0A329CRM0_9BURK</name>
<dbReference type="PANTHER" id="PTHR47706:SF6">
    <property type="entry name" value="NMRA-LIKE FAMILY PROTEIN (AFU_ORTHOLOGUE AFUA_6G00280)"/>
    <property type="match status" value="1"/>
</dbReference>
<sequence length="314" mass="34381">MSHSQSILVLGAGELGMAVLRSLAQRAAVKPGVSVAALLRPSALDSNDPAKRKDVAELRALAIELVPGDLNALSEASLADLFRRFDTVISCTGFVGGQGVQLKLARAALDAGIKRYFPWQFGVDYDVIGRGSAQDLFDEQLDVRDLLRAQQNTEWVIVSTGMFTSFLFEPSFGVVDLERNTVHALGSWDNAVTVTTADDIGRLTAEIVFTEPRIADEIVYVAGDTVTYGQLADAIDAMRGVKSRRVEWTVPQLKSELATQPDDSLRKYRVVFAEGAGVSWHKERTFNAQKQLAVCSMAQWMRDNLRFDASVSPQ</sequence>
<evidence type="ECO:0000313" key="5">
    <source>
        <dbReference type="Proteomes" id="UP000248918"/>
    </source>
</evidence>
<dbReference type="RefSeq" id="WP_111931754.1">
    <property type="nucleotide sequence ID" value="NZ_CADFFP010000025.1"/>
</dbReference>
<dbReference type="AlphaFoldDB" id="A0A329CRM0"/>
<dbReference type="InterPro" id="IPR008030">
    <property type="entry name" value="NmrA-like"/>
</dbReference>
<comment type="caution">
    <text evidence="4">The sequence shown here is derived from an EMBL/GenBank/DDBJ whole genome shotgun (WGS) entry which is preliminary data.</text>
</comment>
<gene>
    <name evidence="4" type="ORF">BX591_106115</name>
</gene>
<dbReference type="Pfam" id="PF05368">
    <property type="entry name" value="NmrA"/>
    <property type="match status" value="1"/>
</dbReference>
<evidence type="ECO:0000256" key="2">
    <source>
        <dbReference type="ARBA" id="ARBA00023002"/>
    </source>
</evidence>
<dbReference type="Proteomes" id="UP000248918">
    <property type="component" value="Unassembled WGS sequence"/>
</dbReference>
<evidence type="ECO:0000313" key="4">
    <source>
        <dbReference type="EMBL" id="RAS34434.1"/>
    </source>
</evidence>
<dbReference type="Gene3D" id="3.90.25.10">
    <property type="entry name" value="UDP-galactose 4-epimerase, domain 1"/>
    <property type="match status" value="1"/>
</dbReference>
<dbReference type="CDD" id="cd05259">
    <property type="entry name" value="PCBER_SDR_a"/>
    <property type="match status" value="1"/>
</dbReference>
<dbReference type="EMBL" id="QLTK01000006">
    <property type="protein sequence ID" value="RAS34434.1"/>
    <property type="molecule type" value="Genomic_DNA"/>
</dbReference>
<dbReference type="OrthoDB" id="5540862at2"/>
<dbReference type="InterPro" id="IPR051609">
    <property type="entry name" value="NmrA/Isoflavone_reductase-like"/>
</dbReference>
<evidence type="ECO:0000256" key="1">
    <source>
        <dbReference type="ARBA" id="ARBA00022857"/>
    </source>
</evidence>
<protein>
    <submittedName>
        <fullName evidence="4">NmrA-like family protein</fullName>
    </submittedName>
</protein>
<proteinExistence type="predicted"/>
<reference evidence="4 5" key="1">
    <citation type="submission" date="2018-06" db="EMBL/GenBank/DDBJ databases">
        <title>Genomic Encyclopedia of Type Strains, Phase III (KMG-III): the genomes of soil and plant-associated and newly described type strains.</title>
        <authorList>
            <person name="Whitman W."/>
        </authorList>
    </citation>
    <scope>NUCLEOTIDE SEQUENCE [LARGE SCALE GENOMIC DNA]</scope>
    <source>
        <strain evidence="4 5">LMG 23644</strain>
    </source>
</reference>
<dbReference type="PANTHER" id="PTHR47706">
    <property type="entry name" value="NMRA-LIKE FAMILY PROTEIN"/>
    <property type="match status" value="1"/>
</dbReference>
<keyword evidence="2" id="KW-0560">Oxidoreductase</keyword>
<evidence type="ECO:0000259" key="3">
    <source>
        <dbReference type="Pfam" id="PF05368"/>
    </source>
</evidence>
<dbReference type="GO" id="GO:0016491">
    <property type="term" value="F:oxidoreductase activity"/>
    <property type="evidence" value="ECO:0007669"/>
    <property type="project" value="UniProtKB-KW"/>
</dbReference>
<keyword evidence="1" id="KW-0521">NADP</keyword>
<dbReference type="InterPro" id="IPR045312">
    <property type="entry name" value="PCBER-like"/>
</dbReference>
<dbReference type="Gene3D" id="3.40.50.720">
    <property type="entry name" value="NAD(P)-binding Rossmann-like Domain"/>
    <property type="match status" value="1"/>
</dbReference>
<feature type="domain" description="NmrA-like" evidence="3">
    <location>
        <begin position="5"/>
        <end position="273"/>
    </location>
</feature>
<organism evidence="4 5">
    <name type="scientific">Paraburkholderia bryophila</name>
    <dbReference type="NCBI Taxonomy" id="420952"/>
    <lineage>
        <taxon>Bacteria</taxon>
        <taxon>Pseudomonadati</taxon>
        <taxon>Pseudomonadota</taxon>
        <taxon>Betaproteobacteria</taxon>
        <taxon>Burkholderiales</taxon>
        <taxon>Burkholderiaceae</taxon>
        <taxon>Paraburkholderia</taxon>
    </lineage>
</organism>